<dbReference type="GO" id="GO:0051539">
    <property type="term" value="F:4 iron, 4 sulfur cluster binding"/>
    <property type="evidence" value="ECO:0007669"/>
    <property type="project" value="TreeGrafter"/>
</dbReference>
<dbReference type="OrthoDB" id="9809679at2"/>
<proteinExistence type="inferred from homology"/>
<evidence type="ECO:0000256" key="2">
    <source>
        <dbReference type="ARBA" id="ARBA00008205"/>
    </source>
</evidence>
<dbReference type="GO" id="GO:0005524">
    <property type="term" value="F:ATP binding"/>
    <property type="evidence" value="ECO:0007669"/>
    <property type="project" value="UniProtKB-UniRule"/>
</dbReference>
<comment type="subunit">
    <text evidence="8">Homodimer.</text>
</comment>
<dbReference type="GO" id="GO:0140663">
    <property type="term" value="F:ATP-dependent FeS chaperone activity"/>
    <property type="evidence" value="ECO:0007669"/>
    <property type="project" value="InterPro"/>
</dbReference>
<dbReference type="AlphaFoldDB" id="A0A3G8Y9F2"/>
<dbReference type="InterPro" id="IPR044304">
    <property type="entry name" value="NUBPL-like"/>
</dbReference>
<dbReference type="SUPFAM" id="SSF52540">
    <property type="entry name" value="P-loop containing nucleoside triphosphate hydrolases"/>
    <property type="match status" value="1"/>
</dbReference>
<keyword evidence="7 8" id="KW-0411">Iron-sulfur</keyword>
<dbReference type="InterPro" id="IPR002744">
    <property type="entry name" value="MIP18-like"/>
</dbReference>
<feature type="domain" description="MIP18 family-like" evidence="9">
    <location>
        <begin position="2"/>
        <end position="73"/>
    </location>
</feature>
<dbReference type="InterPro" id="IPR019591">
    <property type="entry name" value="Mrp/NBP35_ATP-bd"/>
</dbReference>
<dbReference type="InterPro" id="IPR033756">
    <property type="entry name" value="YlxH/NBP35"/>
</dbReference>
<dbReference type="Gene3D" id="3.30.300.130">
    <property type="entry name" value="Fe-S cluster assembly (FSCA)"/>
    <property type="match status" value="1"/>
</dbReference>
<keyword evidence="5 8" id="KW-0067">ATP-binding</keyword>
<evidence type="ECO:0000259" key="9">
    <source>
        <dbReference type="Pfam" id="PF01883"/>
    </source>
</evidence>
<dbReference type="PROSITE" id="PS01215">
    <property type="entry name" value="MRP"/>
    <property type="match status" value="1"/>
</dbReference>
<dbReference type="KEGG" id="dph:EHF33_03830"/>
<evidence type="ECO:0000256" key="8">
    <source>
        <dbReference type="HAMAP-Rule" id="MF_02040"/>
    </source>
</evidence>
<dbReference type="GO" id="GO:0016226">
    <property type="term" value="P:iron-sulfur cluster assembly"/>
    <property type="evidence" value="ECO:0007669"/>
    <property type="project" value="InterPro"/>
</dbReference>
<dbReference type="EMBL" id="CP034183">
    <property type="protein sequence ID" value="AZI41989.1"/>
    <property type="molecule type" value="Genomic_DNA"/>
</dbReference>
<dbReference type="RefSeq" id="WP_124868048.1">
    <property type="nucleotide sequence ID" value="NZ_CP034183.1"/>
</dbReference>
<organism evidence="10 11">
    <name type="scientific">Deinococcus psychrotolerans</name>
    <dbReference type="NCBI Taxonomy" id="2489213"/>
    <lineage>
        <taxon>Bacteria</taxon>
        <taxon>Thermotogati</taxon>
        <taxon>Deinococcota</taxon>
        <taxon>Deinococci</taxon>
        <taxon>Deinococcales</taxon>
        <taxon>Deinococcaceae</taxon>
        <taxon>Deinococcus</taxon>
    </lineage>
</organism>
<dbReference type="Pfam" id="PF10609">
    <property type="entry name" value="ParA"/>
    <property type="match status" value="1"/>
</dbReference>
<dbReference type="InterPro" id="IPR027417">
    <property type="entry name" value="P-loop_NTPase"/>
</dbReference>
<evidence type="ECO:0000256" key="6">
    <source>
        <dbReference type="ARBA" id="ARBA00023004"/>
    </source>
</evidence>
<comment type="function">
    <text evidence="8">Binds and transfers iron-sulfur (Fe-S) clusters to target apoproteins. Can hydrolyze ATP.</text>
</comment>
<dbReference type="Proteomes" id="UP000276417">
    <property type="component" value="Chromosome 1"/>
</dbReference>
<reference evidence="10 11" key="1">
    <citation type="submission" date="2018-11" db="EMBL/GenBank/DDBJ databases">
        <title>Deinococcus shelandsis sp. nov., isolated from South Shetland Islands soil of Antarctica.</title>
        <authorList>
            <person name="Tian J."/>
        </authorList>
    </citation>
    <scope>NUCLEOTIDE SEQUENCE [LARGE SCALE GENOMIC DNA]</scope>
    <source>
        <strain evidence="10 11">S14-83T</strain>
    </source>
</reference>
<dbReference type="FunFam" id="3.40.50.300:FF:001119">
    <property type="entry name" value="Iron-sulfur cluster carrier protein"/>
    <property type="match status" value="1"/>
</dbReference>
<dbReference type="SUPFAM" id="SSF117916">
    <property type="entry name" value="Fe-S cluster assembly (FSCA) domain-like"/>
    <property type="match status" value="1"/>
</dbReference>
<evidence type="ECO:0000313" key="11">
    <source>
        <dbReference type="Proteomes" id="UP000276417"/>
    </source>
</evidence>
<evidence type="ECO:0000256" key="1">
    <source>
        <dbReference type="ARBA" id="ARBA00007352"/>
    </source>
</evidence>
<protein>
    <recommendedName>
        <fullName evidence="8">Iron-sulfur cluster carrier protein</fullName>
    </recommendedName>
</protein>
<keyword evidence="6 8" id="KW-0408">Iron</keyword>
<comment type="similarity">
    <text evidence="8">Belongs to the Mrp/NBP35 ATP-binding proteins family.</text>
</comment>
<name>A0A3G8Y9F2_9DEIO</name>
<dbReference type="InterPro" id="IPR000808">
    <property type="entry name" value="Mrp-like_CS"/>
</dbReference>
<keyword evidence="11" id="KW-1185">Reference proteome</keyword>
<evidence type="ECO:0000256" key="3">
    <source>
        <dbReference type="ARBA" id="ARBA00022723"/>
    </source>
</evidence>
<dbReference type="PANTHER" id="PTHR42961:SF2">
    <property type="entry name" value="IRON-SULFUR PROTEIN NUBPL"/>
    <property type="match status" value="1"/>
</dbReference>
<sequence length="348" mass="36619">MREAVLEVLRSVNDPELHRDLVSLGMIERIDVAGSDITVKVNLTTPACPLKATIERDVREAVMSVTGVESVTVEFGAQVRMPSTPPMPGVKNVLLIGSGKGGVGKSSVAVNIACALAQSGASVGLMDADVYGPSVAHMLGKSSAKLTGNAERKMMPLEAHGIRFISMANLSPAGQALVWRGPMLHSAIQQFLKDAAWGELDYLIVDLPPGTGDVQLSLTQSVQVTGAVIVTTPQDVALIDAARAIDMFRKANVPILGIIENMSYFEAPDTGHIYDLFGRGGASKLGNYPVLGEVPLDTDVRQDADNGTPAVISHPQAAASIALRQIAQNLAGRVSVQTLTELPMAQLA</sequence>
<keyword evidence="3 8" id="KW-0479">Metal-binding</keyword>
<dbReference type="GO" id="GO:0016887">
    <property type="term" value="F:ATP hydrolysis activity"/>
    <property type="evidence" value="ECO:0007669"/>
    <property type="project" value="UniProtKB-UniRule"/>
</dbReference>
<comment type="similarity">
    <text evidence="2">In the C-terminal section; belongs to the Mrp/NBP35 ATP-binding proteins family.</text>
</comment>
<dbReference type="Gene3D" id="3.40.50.300">
    <property type="entry name" value="P-loop containing nucleotide triphosphate hydrolases"/>
    <property type="match status" value="1"/>
</dbReference>
<dbReference type="HAMAP" id="MF_02040">
    <property type="entry name" value="Mrp_NBP35"/>
    <property type="match status" value="1"/>
</dbReference>
<keyword evidence="8" id="KW-0378">Hydrolase</keyword>
<comment type="similarity">
    <text evidence="1">In the N-terminal section; belongs to the MIP18 family.</text>
</comment>
<dbReference type="Pfam" id="PF01883">
    <property type="entry name" value="FeS_assembly_P"/>
    <property type="match status" value="1"/>
</dbReference>
<dbReference type="PANTHER" id="PTHR42961">
    <property type="entry name" value="IRON-SULFUR PROTEIN NUBPL"/>
    <property type="match status" value="1"/>
</dbReference>
<accession>A0A3G8Y9F2</accession>
<evidence type="ECO:0000256" key="4">
    <source>
        <dbReference type="ARBA" id="ARBA00022741"/>
    </source>
</evidence>
<feature type="binding site" evidence="8">
    <location>
        <begin position="99"/>
        <end position="106"/>
    </location>
    <ligand>
        <name>ATP</name>
        <dbReference type="ChEBI" id="CHEBI:30616"/>
    </ligand>
</feature>
<dbReference type="GO" id="GO:0046872">
    <property type="term" value="F:metal ion binding"/>
    <property type="evidence" value="ECO:0007669"/>
    <property type="project" value="UniProtKB-KW"/>
</dbReference>
<evidence type="ECO:0000256" key="5">
    <source>
        <dbReference type="ARBA" id="ARBA00022840"/>
    </source>
</evidence>
<dbReference type="InterPro" id="IPR034904">
    <property type="entry name" value="FSCA_dom_sf"/>
</dbReference>
<evidence type="ECO:0000256" key="7">
    <source>
        <dbReference type="ARBA" id="ARBA00023014"/>
    </source>
</evidence>
<keyword evidence="4 8" id="KW-0547">Nucleotide-binding</keyword>
<gene>
    <name evidence="10" type="ORF">EHF33_03830</name>
</gene>
<dbReference type="CDD" id="cd02037">
    <property type="entry name" value="Mrp_NBP35"/>
    <property type="match status" value="1"/>
</dbReference>
<evidence type="ECO:0000313" key="10">
    <source>
        <dbReference type="EMBL" id="AZI41989.1"/>
    </source>
</evidence>